<dbReference type="EMBL" id="SMLB01000002">
    <property type="protein sequence ID" value="TDD72588.1"/>
    <property type="molecule type" value="Genomic_DNA"/>
</dbReference>
<evidence type="ECO:0000256" key="4">
    <source>
        <dbReference type="ARBA" id="ARBA00022801"/>
    </source>
</evidence>
<evidence type="ECO:0000256" key="9">
    <source>
        <dbReference type="SAM" id="MobiDB-lite"/>
    </source>
</evidence>
<evidence type="ECO:0000313" key="12">
    <source>
        <dbReference type="EMBL" id="TDD72588.1"/>
    </source>
</evidence>
<feature type="domain" description="Glycoside hydrolase family 42 N-terminal" evidence="10">
    <location>
        <begin position="6"/>
        <end position="375"/>
    </location>
</feature>
<feature type="binding site" evidence="8">
    <location>
        <position position="103"/>
    </location>
    <ligand>
        <name>substrate</name>
    </ligand>
</feature>
<keyword evidence="13" id="KW-1185">Reference proteome</keyword>
<dbReference type="PIRSF" id="PIRSF001084">
    <property type="entry name" value="B-galactosidase"/>
    <property type="match status" value="1"/>
</dbReference>
<evidence type="ECO:0000256" key="2">
    <source>
        <dbReference type="ARBA" id="ARBA00005940"/>
    </source>
</evidence>
<proteinExistence type="inferred from homology"/>
<dbReference type="OrthoDB" id="9800974at2"/>
<dbReference type="InterPro" id="IPR029062">
    <property type="entry name" value="Class_I_gatase-like"/>
</dbReference>
<comment type="similarity">
    <text evidence="2 6">Belongs to the glycosyl hydrolase 42 family.</text>
</comment>
<feature type="domain" description="Beta-galactosidase trimerisation" evidence="11">
    <location>
        <begin position="387"/>
        <end position="589"/>
    </location>
</feature>
<name>A0A4R5AIK9_9ACTN</name>
<dbReference type="GO" id="GO:0009341">
    <property type="term" value="C:beta-galactosidase complex"/>
    <property type="evidence" value="ECO:0007669"/>
    <property type="project" value="InterPro"/>
</dbReference>
<evidence type="ECO:0000256" key="8">
    <source>
        <dbReference type="PIRSR" id="PIRSR001084-2"/>
    </source>
</evidence>
<protein>
    <recommendedName>
        <fullName evidence="3 6">Beta-galactosidase</fullName>
        <shortName evidence="6">Beta-gal</shortName>
        <ecNumber evidence="3 6">3.2.1.23</ecNumber>
    </recommendedName>
</protein>
<feature type="active site" description="Nucleophile" evidence="7">
    <location>
        <position position="298"/>
    </location>
</feature>
<dbReference type="GO" id="GO:0005975">
    <property type="term" value="P:carbohydrate metabolic process"/>
    <property type="evidence" value="ECO:0007669"/>
    <property type="project" value="InterPro"/>
</dbReference>
<evidence type="ECO:0000259" key="11">
    <source>
        <dbReference type="Pfam" id="PF08532"/>
    </source>
</evidence>
<dbReference type="InterPro" id="IPR013738">
    <property type="entry name" value="Beta_galactosidase_Trimer"/>
</dbReference>
<keyword evidence="4 6" id="KW-0378">Hydrolase</keyword>
<organism evidence="12 13">
    <name type="scientific">Jiangella aurantiaca</name>
    <dbReference type="NCBI Taxonomy" id="2530373"/>
    <lineage>
        <taxon>Bacteria</taxon>
        <taxon>Bacillati</taxon>
        <taxon>Actinomycetota</taxon>
        <taxon>Actinomycetes</taxon>
        <taxon>Jiangellales</taxon>
        <taxon>Jiangellaceae</taxon>
        <taxon>Jiangella</taxon>
    </lineage>
</organism>
<evidence type="ECO:0000313" key="13">
    <source>
        <dbReference type="Proteomes" id="UP000295217"/>
    </source>
</evidence>
<evidence type="ECO:0000256" key="1">
    <source>
        <dbReference type="ARBA" id="ARBA00001412"/>
    </source>
</evidence>
<dbReference type="RefSeq" id="WP_132101304.1">
    <property type="nucleotide sequence ID" value="NZ_SMLB01000002.1"/>
</dbReference>
<dbReference type="Pfam" id="PF08532">
    <property type="entry name" value="Glyco_hydro_42M"/>
    <property type="match status" value="1"/>
</dbReference>
<keyword evidence="5 6" id="KW-0326">Glycosidase</keyword>
<dbReference type="Pfam" id="PF02449">
    <property type="entry name" value="Glyco_hydro_42"/>
    <property type="match status" value="1"/>
</dbReference>
<evidence type="ECO:0000256" key="5">
    <source>
        <dbReference type="ARBA" id="ARBA00023295"/>
    </source>
</evidence>
<dbReference type="SUPFAM" id="SSF51445">
    <property type="entry name" value="(Trans)glycosidases"/>
    <property type="match status" value="1"/>
</dbReference>
<dbReference type="Gene3D" id="3.20.20.80">
    <property type="entry name" value="Glycosidases"/>
    <property type="match status" value="1"/>
</dbReference>
<dbReference type="AlphaFoldDB" id="A0A4R5AIK9"/>
<gene>
    <name evidence="12" type="ORF">E1262_01630</name>
</gene>
<evidence type="ECO:0000256" key="6">
    <source>
        <dbReference type="PIRNR" id="PIRNR001084"/>
    </source>
</evidence>
<evidence type="ECO:0000256" key="3">
    <source>
        <dbReference type="ARBA" id="ARBA00012756"/>
    </source>
</evidence>
<feature type="binding site" evidence="8">
    <location>
        <position position="306"/>
    </location>
    <ligand>
        <name>substrate</name>
    </ligand>
</feature>
<dbReference type="SUPFAM" id="SSF52317">
    <property type="entry name" value="Class I glutamine amidotransferase-like"/>
    <property type="match status" value="1"/>
</dbReference>
<evidence type="ECO:0000259" key="10">
    <source>
        <dbReference type="Pfam" id="PF02449"/>
    </source>
</evidence>
<dbReference type="InterPro" id="IPR017853">
    <property type="entry name" value="GH"/>
</dbReference>
<dbReference type="Gene3D" id="3.40.50.880">
    <property type="match status" value="1"/>
</dbReference>
<comment type="catalytic activity">
    <reaction evidence="1 6">
        <text>Hydrolysis of terminal non-reducing beta-D-galactose residues in beta-D-galactosides.</text>
        <dbReference type="EC" id="3.2.1.23"/>
    </reaction>
</comment>
<dbReference type="InterPro" id="IPR003476">
    <property type="entry name" value="Glyco_hydro_42"/>
</dbReference>
<reference evidence="12 13" key="1">
    <citation type="submission" date="2019-02" db="EMBL/GenBank/DDBJ databases">
        <title>Draft genome sequences of novel Actinobacteria.</title>
        <authorList>
            <person name="Sahin N."/>
            <person name="Ay H."/>
            <person name="Saygin H."/>
        </authorList>
    </citation>
    <scope>NUCLEOTIDE SEQUENCE [LARGE SCALE GENOMIC DNA]</scope>
    <source>
        <strain evidence="12 13">8K307</strain>
    </source>
</reference>
<accession>A0A4R5AIK9</accession>
<feature type="binding site" evidence="8">
    <location>
        <position position="141"/>
    </location>
    <ligand>
        <name>substrate</name>
    </ligand>
</feature>
<dbReference type="GO" id="GO:0004565">
    <property type="term" value="F:beta-galactosidase activity"/>
    <property type="evidence" value="ECO:0007669"/>
    <property type="project" value="UniProtKB-EC"/>
</dbReference>
<dbReference type="InterPro" id="IPR013529">
    <property type="entry name" value="Glyco_hydro_42_N"/>
</dbReference>
<evidence type="ECO:0000256" key="7">
    <source>
        <dbReference type="PIRSR" id="PIRSR001084-1"/>
    </source>
</evidence>
<feature type="region of interest" description="Disordered" evidence="9">
    <location>
        <begin position="650"/>
        <end position="689"/>
    </location>
</feature>
<dbReference type="PANTHER" id="PTHR36447:SF1">
    <property type="entry name" value="BETA-GALACTOSIDASE GANA"/>
    <property type="match status" value="1"/>
</dbReference>
<dbReference type="EC" id="3.2.1.23" evidence="3 6"/>
<dbReference type="Proteomes" id="UP000295217">
    <property type="component" value="Unassembled WGS sequence"/>
</dbReference>
<dbReference type="CDD" id="cd03143">
    <property type="entry name" value="A4_beta-galactosidase_middle_domain"/>
    <property type="match status" value="1"/>
</dbReference>
<feature type="active site" description="Proton donor" evidence="7">
    <location>
        <position position="142"/>
    </location>
</feature>
<sequence length="689" mass="75400">MYYGGDYNPEQWPSELWPRDAELMRAAGVNLVSLGMFSWSRIQPAEGEFDFGWLDEVIGILHAHGVAVNLATATASPPPWATHRYPEMLPQLADGTVLWPGSRQHYAVTSPVYRRLALELVTTIAGRYAGHPAVVMWHVNNEYGCHVPYDYSDNARDAFQGWLHRRYGDIGTLNTAWGTDFWSQRYTSFEQVLPPRSAPYSQNPAALLDFRRFTSDATLELLVMEREAIAASGATQPVTTNFMGPFPALDYWRWADELDLIADDSYPDPADPESFRRAAFTRDLMRSLGGGKPWVLMEQATNAVNWRPANAPKAPGQMAALSMQAVARGAGGVMFFQWRQSRSGSEKFHSAMLPHAGTQTRTWREVVRLGAELTRLPEIAMTAADVRVALLFDWDNLWAVSNPDHPVELDYTDIVVRWYAAIHRQHVQVDIRKADHDLSAYDVVLAPVQYLLPAAAAANLAGYVRGGGHLLVAGFTDIVDEHDAFREGGFLTQLGPTLGIRLEDFGALPGRSRVSFRLDGSDHTGTTYAEEIEPAGATVLARFSTGRAEDRPAFTRHLAGVGAAYYLATLPDDHGMQAVTRHVFARAGVTGVLAAAHPDVEAIRAGEHLVVINHGEQARVVALGSGHVLDDVPVTELRLEPYGYTVVQGPLDPPARTTGAQPAGGTPVISMATRSAPPTARVRPSGATG</sequence>
<dbReference type="PANTHER" id="PTHR36447">
    <property type="entry name" value="BETA-GALACTOSIDASE GANA"/>
    <property type="match status" value="1"/>
</dbReference>
<comment type="caution">
    <text evidence="12">The sequence shown here is derived from an EMBL/GenBank/DDBJ whole genome shotgun (WGS) entry which is preliminary data.</text>
</comment>